<evidence type="ECO:0000313" key="3">
    <source>
        <dbReference type="EnsemblMetazoa" id="ISCW007499-PA"/>
    </source>
</evidence>
<protein>
    <submittedName>
        <fullName evidence="2 3">Extensin, putative</fullName>
    </submittedName>
</protein>
<dbReference type="EnsemblMetazoa" id="ISCW007499-RA">
    <property type="protein sequence ID" value="ISCW007499-PA"/>
    <property type="gene ID" value="ISCW007499"/>
</dbReference>
<name>B7PTU9_IXOSC</name>
<dbReference type="AlphaFoldDB" id="B7PTU9"/>
<dbReference type="PaxDb" id="6945-B7PTU9"/>
<reference evidence="2 4" key="1">
    <citation type="submission" date="2008-03" db="EMBL/GenBank/DDBJ databases">
        <title>Annotation of Ixodes scapularis.</title>
        <authorList>
            <consortium name="Ixodes scapularis Genome Project Consortium"/>
            <person name="Caler E."/>
            <person name="Hannick L.I."/>
            <person name="Bidwell S."/>
            <person name="Joardar V."/>
            <person name="Thiagarajan M."/>
            <person name="Amedeo P."/>
            <person name="Galinsky K.J."/>
            <person name="Schobel S."/>
            <person name="Inman J."/>
            <person name="Hostetler J."/>
            <person name="Miller J."/>
            <person name="Hammond M."/>
            <person name="Megy K."/>
            <person name="Lawson D."/>
            <person name="Kodira C."/>
            <person name="Sutton G."/>
            <person name="Meyer J."/>
            <person name="Hill C.A."/>
            <person name="Birren B."/>
            <person name="Nene V."/>
            <person name="Collins F."/>
            <person name="Alarcon-Chaidez F."/>
            <person name="Wikel S."/>
            <person name="Strausberg R."/>
        </authorList>
    </citation>
    <scope>NUCLEOTIDE SEQUENCE [LARGE SCALE GENOMIC DNA]</scope>
    <source>
        <strain evidence="4">Wikel</strain>
        <strain evidence="2">Wikel colony</strain>
    </source>
</reference>
<dbReference type="VEuPathDB" id="VectorBase:ISCI007499"/>
<feature type="non-terminal residue" evidence="2">
    <location>
        <position position="248"/>
    </location>
</feature>
<feature type="region of interest" description="Disordered" evidence="1">
    <location>
        <begin position="213"/>
        <end position="248"/>
    </location>
</feature>
<evidence type="ECO:0000313" key="2">
    <source>
        <dbReference type="EMBL" id="EEC10021.1"/>
    </source>
</evidence>
<feature type="non-terminal residue" evidence="2">
    <location>
        <position position="1"/>
    </location>
</feature>
<keyword evidence="4" id="KW-1185">Reference proteome</keyword>
<dbReference type="HOGENOM" id="CLU_1122449_0_0_1"/>
<accession>B7PTU9</accession>
<proteinExistence type="predicted"/>
<sequence length="248" mass="26681">VPVTKYPAVQQIPVPHHTHVYHHVPVTNGLPPVAHKVPVTQLHQAPATVHQLPLVHRLPPPKLVAPLIVHQVPRVKVPVHVFPYGPASVHHAPFAGYPAAAPSPVFLQKIPVAKFAAPAVPYVPIPKFSVPLTHPGHVAKPLGPGLVYSVPAPREALAPAFVQRPLVFKHAVPFLPSVKLTVPHLKAVPVQHFGPIGKVQLPVVFKKAPGRSRVPAYTPESVRQSAPSFDDDVGSRPINLGRGFQQKA</sequence>
<evidence type="ECO:0000256" key="1">
    <source>
        <dbReference type="SAM" id="MobiDB-lite"/>
    </source>
</evidence>
<reference evidence="3" key="2">
    <citation type="submission" date="2020-05" db="UniProtKB">
        <authorList>
            <consortium name="EnsemblMetazoa"/>
        </authorList>
    </citation>
    <scope>IDENTIFICATION</scope>
    <source>
        <strain evidence="3">wikel</strain>
    </source>
</reference>
<organism>
    <name type="scientific">Ixodes scapularis</name>
    <name type="common">Black-legged tick</name>
    <name type="synonym">Deer tick</name>
    <dbReference type="NCBI Taxonomy" id="6945"/>
    <lineage>
        <taxon>Eukaryota</taxon>
        <taxon>Metazoa</taxon>
        <taxon>Ecdysozoa</taxon>
        <taxon>Arthropoda</taxon>
        <taxon>Chelicerata</taxon>
        <taxon>Arachnida</taxon>
        <taxon>Acari</taxon>
        <taxon>Parasitiformes</taxon>
        <taxon>Ixodida</taxon>
        <taxon>Ixodoidea</taxon>
        <taxon>Ixodidae</taxon>
        <taxon>Ixodinae</taxon>
        <taxon>Ixodes</taxon>
    </lineage>
</organism>
<dbReference type="EMBL" id="DS788519">
    <property type="protein sequence ID" value="EEC10021.1"/>
    <property type="molecule type" value="Genomic_DNA"/>
</dbReference>
<dbReference type="EMBL" id="ABJB010267421">
    <property type="status" value="NOT_ANNOTATED_CDS"/>
    <property type="molecule type" value="Genomic_DNA"/>
</dbReference>
<dbReference type="Proteomes" id="UP000001555">
    <property type="component" value="Unassembled WGS sequence"/>
</dbReference>
<evidence type="ECO:0000313" key="4">
    <source>
        <dbReference type="Proteomes" id="UP000001555"/>
    </source>
</evidence>
<dbReference type="VEuPathDB" id="VectorBase:ISCW007499"/>
<gene>
    <name evidence="2" type="ORF">IscW_ISCW007499</name>
</gene>